<feature type="compositionally biased region" description="Polar residues" evidence="11">
    <location>
        <begin position="34"/>
        <end position="47"/>
    </location>
</feature>
<evidence type="ECO:0000256" key="2">
    <source>
        <dbReference type="ARBA" id="ARBA00022448"/>
    </source>
</evidence>
<dbReference type="PANTHER" id="PTHR47219">
    <property type="entry name" value="RAB GTPASE-ACTIVATING PROTEIN 1-LIKE"/>
    <property type="match status" value="1"/>
</dbReference>
<protein>
    <recommendedName>
        <fullName evidence="9">GTPase-activating protein GYP5</fullName>
    </recommendedName>
</protein>
<dbReference type="InterPro" id="IPR035969">
    <property type="entry name" value="Rab-GAP_TBC_sf"/>
</dbReference>
<feature type="region of interest" description="Disordered" evidence="11">
    <location>
        <begin position="371"/>
        <end position="390"/>
    </location>
</feature>
<dbReference type="PANTHER" id="PTHR47219:SF9">
    <property type="entry name" value="GTPASE ACTIVATING PROTEIN AND CENTROSOME-ASSOCIATED, ISOFORM B"/>
    <property type="match status" value="1"/>
</dbReference>
<dbReference type="Proteomes" id="UP001274830">
    <property type="component" value="Unassembled WGS sequence"/>
</dbReference>
<proteinExistence type="inferred from homology"/>
<dbReference type="GO" id="GO:0016192">
    <property type="term" value="P:vesicle-mediated transport"/>
    <property type="evidence" value="ECO:0007669"/>
    <property type="project" value="UniProtKB-KW"/>
</dbReference>
<dbReference type="Gene3D" id="1.10.472.80">
    <property type="entry name" value="Ypt/Rab-GAP domain of gyp1p, domain 3"/>
    <property type="match status" value="1"/>
</dbReference>
<evidence type="ECO:0000259" key="12">
    <source>
        <dbReference type="PROSITE" id="PS50086"/>
    </source>
</evidence>
<evidence type="ECO:0000256" key="3">
    <source>
        <dbReference type="ARBA" id="ARBA00022468"/>
    </source>
</evidence>
<evidence type="ECO:0000256" key="7">
    <source>
        <dbReference type="ARBA" id="ARBA00023054"/>
    </source>
</evidence>
<dbReference type="InterPro" id="IPR000195">
    <property type="entry name" value="Rab-GAP-TBC_dom"/>
</dbReference>
<keyword evidence="4" id="KW-0963">Cytoplasm</keyword>
<accession>A0AAE0TM74</accession>
<feature type="compositionally biased region" description="Polar residues" evidence="11">
    <location>
        <begin position="1"/>
        <end position="10"/>
    </location>
</feature>
<evidence type="ECO:0000256" key="4">
    <source>
        <dbReference type="ARBA" id="ARBA00022490"/>
    </source>
</evidence>
<feature type="compositionally biased region" description="Low complexity" evidence="11">
    <location>
        <begin position="17"/>
        <end position="30"/>
    </location>
</feature>
<evidence type="ECO:0000256" key="6">
    <source>
        <dbReference type="ARBA" id="ARBA00022927"/>
    </source>
</evidence>
<feature type="region of interest" description="Disordered" evidence="11">
    <location>
        <begin position="1"/>
        <end position="354"/>
    </location>
</feature>
<dbReference type="Gene3D" id="1.10.8.270">
    <property type="entry name" value="putative rabgap domain of human tbc1 domain family member 14 like domains"/>
    <property type="match status" value="1"/>
</dbReference>
<reference evidence="13" key="1">
    <citation type="submission" date="2023-07" db="EMBL/GenBank/DDBJ databases">
        <title>Black Yeasts Isolated from many extreme environments.</title>
        <authorList>
            <person name="Coleine C."/>
            <person name="Stajich J.E."/>
            <person name="Selbmann L."/>
        </authorList>
    </citation>
    <scope>NUCLEOTIDE SEQUENCE</scope>
    <source>
        <strain evidence="13">CCFEE 5485</strain>
    </source>
</reference>
<evidence type="ECO:0000256" key="5">
    <source>
        <dbReference type="ARBA" id="ARBA00022892"/>
    </source>
</evidence>
<feature type="region of interest" description="Disordered" evidence="11">
    <location>
        <begin position="830"/>
        <end position="870"/>
    </location>
</feature>
<dbReference type="GO" id="GO:0031267">
    <property type="term" value="F:small GTPase binding"/>
    <property type="evidence" value="ECO:0007669"/>
    <property type="project" value="TreeGrafter"/>
</dbReference>
<feature type="compositionally biased region" description="Polar residues" evidence="11">
    <location>
        <begin position="229"/>
        <end position="240"/>
    </location>
</feature>
<evidence type="ECO:0000256" key="11">
    <source>
        <dbReference type="SAM" id="MobiDB-lite"/>
    </source>
</evidence>
<keyword evidence="3" id="KW-0343">GTPase activation</keyword>
<feature type="compositionally biased region" description="Polar residues" evidence="11">
    <location>
        <begin position="322"/>
        <end position="336"/>
    </location>
</feature>
<dbReference type="SUPFAM" id="SSF47923">
    <property type="entry name" value="Ypt/Rab-GAP domain of gyp1p"/>
    <property type="match status" value="2"/>
</dbReference>
<dbReference type="EMBL" id="JAUTXT010000078">
    <property type="protein sequence ID" value="KAK3669583.1"/>
    <property type="molecule type" value="Genomic_DNA"/>
</dbReference>
<keyword evidence="2" id="KW-0813">Transport</keyword>
<gene>
    <name evidence="13" type="ORF">LTR78_010521</name>
</gene>
<sequence>MSKAGGSTTGKLEEIRATAAGASDSDAGTATLPPASQESQSHESSVGGTHVAGAGQVSHETSSVNTVVDLPPVPAIPPAYNNPVTSAGRNQAPGILDRRKSTKLINKATKSRGQLSLPGSTPPPTIIFSMANVEPEMRPRDGDMTPGQESEGFESASESTPRAVSSAPPVEGTGLAIDGVSQKTQSIVEETGRSNDEEPRVAHSRQTTIDITPSLGVPLSATQSRDRSVSPSKRPTQIMQGLSGDFAINAPPPPSTADRVHALETRQNGDGINGTSPRPTEGFARKASNGLSGLLGRMGSIRRPARSPPARPESKFRHERANTSSSMASLNGSVNGLASIADMPDGNSPKPSLQDQFADLRRQEEHAMNGVNGHATDDVAPQSPRKHSDAGILSKVSEEGSMAVPVKLERAASNPGPLKSPPLDPNLPPGTATGMTAGPADEPRPVNWDLWQSVVYEGPAAVRRTSGEELQLSIASGIPPAIRGVVWQVLAESKNEDLEAVYRTLKARGTDVDRPVPASRTESQSNLGNGVPLDKDSVASSRSSTHSTESTPATSAMASPPMSVEGNPMDTQGKLLAEKQKREAAALTKLEKAIKRDMGSRTSFSKYTQSAGLQDGLFGVCKAYAIFDEGVGYAQGINFIAMPLLFNLSEEESFTLLVKLMSKYDLRSMFTPDMNGLHLRLYQFERLLEDLEPALYCHLRRRKVDPQLYATQWFLTLFAHRFPLQLVLRVYDLIFSEGLTAILKFGIVLMQRNREALLAMKDMSQLSAFLKEKIFDVYIDKSPSASSLLDSGFFGSVTGGADKELYRADEMVRDACEVNVTEAQLAQYTSEWEDQQRTDRERTEELESLRSSSTAMTSRVKSLEDRTQQQDYEHVSMAGELVRAKMQLDEVMDENEGLKMKVQELQKMVESQPAEVEEKLKEEMERIMARNLEVQNENRMLHEEQEDMERELVGAKMALAQAQSDRDEVQQRFANVQALING</sequence>
<evidence type="ECO:0000256" key="9">
    <source>
        <dbReference type="ARBA" id="ARBA00072088"/>
    </source>
</evidence>
<dbReference type="Pfam" id="PF23436">
    <property type="entry name" value="RabGap-TBC_2"/>
    <property type="match status" value="1"/>
</dbReference>
<feature type="region of interest" description="Disordered" evidence="11">
    <location>
        <begin position="412"/>
        <end position="442"/>
    </location>
</feature>
<evidence type="ECO:0000313" key="14">
    <source>
        <dbReference type="Proteomes" id="UP001274830"/>
    </source>
</evidence>
<feature type="compositionally biased region" description="Basic and acidic residues" evidence="11">
    <location>
        <begin position="834"/>
        <end position="848"/>
    </location>
</feature>
<comment type="subcellular location">
    <subcellularLocation>
        <location evidence="1">Cytoplasm</location>
    </subcellularLocation>
</comment>
<comment type="similarity">
    <text evidence="8">Belongs to the GYP5 family.</text>
</comment>
<feature type="domain" description="Rab-GAP TBC" evidence="12">
    <location>
        <begin position="477"/>
        <end position="738"/>
    </location>
</feature>
<feature type="compositionally biased region" description="Pro residues" evidence="11">
    <location>
        <begin position="418"/>
        <end position="428"/>
    </location>
</feature>
<evidence type="ECO:0000256" key="10">
    <source>
        <dbReference type="SAM" id="Coils"/>
    </source>
</evidence>
<evidence type="ECO:0000313" key="13">
    <source>
        <dbReference type="EMBL" id="KAK3669583.1"/>
    </source>
</evidence>
<feature type="compositionally biased region" description="Polar residues" evidence="11">
    <location>
        <begin position="265"/>
        <end position="278"/>
    </location>
</feature>
<evidence type="ECO:0000256" key="1">
    <source>
        <dbReference type="ARBA" id="ARBA00004496"/>
    </source>
</evidence>
<dbReference type="InterPro" id="IPR050302">
    <property type="entry name" value="Rab_GAP_TBC_domain"/>
</dbReference>
<evidence type="ECO:0000256" key="8">
    <source>
        <dbReference type="ARBA" id="ARBA00061661"/>
    </source>
</evidence>
<dbReference type="GO" id="GO:0005096">
    <property type="term" value="F:GTPase activator activity"/>
    <property type="evidence" value="ECO:0007669"/>
    <property type="project" value="UniProtKB-KW"/>
</dbReference>
<comment type="caution">
    <text evidence="13">The sequence shown here is derived from an EMBL/GenBank/DDBJ whole genome shotgun (WGS) entry which is preliminary data.</text>
</comment>
<organism evidence="13 14">
    <name type="scientific">Recurvomyces mirabilis</name>
    <dbReference type="NCBI Taxonomy" id="574656"/>
    <lineage>
        <taxon>Eukaryota</taxon>
        <taxon>Fungi</taxon>
        <taxon>Dikarya</taxon>
        <taxon>Ascomycota</taxon>
        <taxon>Pezizomycotina</taxon>
        <taxon>Dothideomycetes</taxon>
        <taxon>Dothideomycetidae</taxon>
        <taxon>Mycosphaerellales</taxon>
        <taxon>Teratosphaeriaceae</taxon>
        <taxon>Recurvomyces</taxon>
    </lineage>
</organism>
<name>A0AAE0TM74_9PEZI</name>
<feature type="coiled-coil region" evidence="10">
    <location>
        <begin position="881"/>
        <end position="979"/>
    </location>
</feature>
<keyword evidence="6" id="KW-0653">Protein transport</keyword>
<dbReference type="GO" id="GO:0015031">
    <property type="term" value="P:protein transport"/>
    <property type="evidence" value="ECO:0007669"/>
    <property type="project" value="UniProtKB-KW"/>
</dbReference>
<dbReference type="SMART" id="SM00164">
    <property type="entry name" value="TBC"/>
    <property type="match status" value="1"/>
</dbReference>
<feature type="compositionally biased region" description="Basic and acidic residues" evidence="11">
    <location>
        <begin position="861"/>
        <end position="870"/>
    </location>
</feature>
<feature type="compositionally biased region" description="Low complexity" evidence="11">
    <location>
        <begin position="538"/>
        <end position="551"/>
    </location>
</feature>
<dbReference type="FunFam" id="1.10.472.80:FF:000044">
    <property type="entry name" value="GTPase-activating protein GYP5"/>
    <property type="match status" value="1"/>
</dbReference>
<keyword evidence="14" id="KW-1185">Reference proteome</keyword>
<dbReference type="GO" id="GO:0005737">
    <property type="term" value="C:cytoplasm"/>
    <property type="evidence" value="ECO:0007669"/>
    <property type="project" value="UniProtKB-SubCell"/>
</dbReference>
<feature type="compositionally biased region" description="Basic and acidic residues" evidence="11">
    <location>
        <begin position="312"/>
        <end position="321"/>
    </location>
</feature>
<dbReference type="AlphaFoldDB" id="A0AAE0TM74"/>
<dbReference type="PROSITE" id="PS50086">
    <property type="entry name" value="TBC_RABGAP"/>
    <property type="match status" value="1"/>
</dbReference>
<keyword evidence="7 10" id="KW-0175">Coiled coil</keyword>
<feature type="compositionally biased region" description="Basic and acidic residues" evidence="11">
    <location>
        <begin position="190"/>
        <end position="201"/>
    </location>
</feature>
<keyword evidence="5" id="KW-0931">ER-Golgi transport</keyword>
<feature type="region of interest" description="Disordered" evidence="11">
    <location>
        <begin position="510"/>
        <end position="570"/>
    </location>
</feature>